<keyword evidence="3" id="KW-1185">Reference proteome</keyword>
<feature type="region of interest" description="Disordered" evidence="1">
    <location>
        <begin position="1"/>
        <end position="31"/>
    </location>
</feature>
<accession>A0AAD5WXB8</accession>
<feature type="compositionally biased region" description="Low complexity" evidence="1">
    <location>
        <begin position="157"/>
        <end position="167"/>
    </location>
</feature>
<feature type="compositionally biased region" description="Low complexity" evidence="1">
    <location>
        <begin position="64"/>
        <end position="92"/>
    </location>
</feature>
<evidence type="ECO:0000313" key="3">
    <source>
        <dbReference type="Proteomes" id="UP001201980"/>
    </source>
</evidence>
<feature type="compositionally biased region" description="Low complexity" evidence="1">
    <location>
        <begin position="135"/>
        <end position="149"/>
    </location>
</feature>
<feature type="compositionally biased region" description="Low complexity" evidence="1">
    <location>
        <begin position="15"/>
        <end position="28"/>
    </location>
</feature>
<sequence>MGSSSKRAPVPPPLSLDGASAAAAGTPTQQYHVNQEEAELRYQEQLEEKQRAQQYQQYQQYGHYGQYGQYDDQYQQYQHHQGYNHHQQQQQQPSEDQGPYYEPDYSQYSASPPSYTSQETPRSVSDEYFPYPQQPAAATAAAGGFSSSSRHGRKSSSHNSSRKPTSPVNNLTYCGRHSNEWLFGGHGISDIKKIFKKDEKQ</sequence>
<evidence type="ECO:0000256" key="1">
    <source>
        <dbReference type="SAM" id="MobiDB-lite"/>
    </source>
</evidence>
<organism evidence="2 3">
    <name type="scientific">Zalerion maritima</name>
    <dbReference type="NCBI Taxonomy" id="339359"/>
    <lineage>
        <taxon>Eukaryota</taxon>
        <taxon>Fungi</taxon>
        <taxon>Dikarya</taxon>
        <taxon>Ascomycota</taxon>
        <taxon>Pezizomycotina</taxon>
        <taxon>Sordariomycetes</taxon>
        <taxon>Lulworthiomycetidae</taxon>
        <taxon>Lulworthiales</taxon>
        <taxon>Lulworthiaceae</taxon>
        <taxon>Zalerion</taxon>
    </lineage>
</organism>
<dbReference type="AlphaFoldDB" id="A0AAD5WXB8"/>
<feature type="compositionally biased region" description="Polar residues" evidence="1">
    <location>
        <begin position="106"/>
        <end position="123"/>
    </location>
</feature>
<evidence type="ECO:0000313" key="2">
    <source>
        <dbReference type="EMBL" id="KAJ2906864.1"/>
    </source>
</evidence>
<reference evidence="2" key="1">
    <citation type="submission" date="2022-07" db="EMBL/GenBank/DDBJ databases">
        <title>Draft genome sequence of Zalerion maritima ATCC 34329, a (micro)plastics degrading marine fungus.</title>
        <authorList>
            <person name="Paco A."/>
            <person name="Goncalves M.F.M."/>
            <person name="Rocha-Santos T.A.P."/>
            <person name="Alves A."/>
        </authorList>
    </citation>
    <scope>NUCLEOTIDE SEQUENCE</scope>
    <source>
        <strain evidence="2">ATCC 34329</strain>
    </source>
</reference>
<name>A0AAD5WXB8_9PEZI</name>
<dbReference type="Proteomes" id="UP001201980">
    <property type="component" value="Unassembled WGS sequence"/>
</dbReference>
<feature type="region of interest" description="Disordered" evidence="1">
    <location>
        <begin position="64"/>
        <end position="171"/>
    </location>
</feature>
<comment type="caution">
    <text evidence="2">The sequence shown here is derived from an EMBL/GenBank/DDBJ whole genome shotgun (WGS) entry which is preliminary data.</text>
</comment>
<dbReference type="EMBL" id="JAKWBI020000008">
    <property type="protein sequence ID" value="KAJ2906864.1"/>
    <property type="molecule type" value="Genomic_DNA"/>
</dbReference>
<proteinExistence type="predicted"/>
<gene>
    <name evidence="2" type="ORF">MKZ38_010362</name>
</gene>
<protein>
    <submittedName>
        <fullName evidence="2">Uncharacterized protein</fullName>
    </submittedName>
</protein>